<dbReference type="PANTHER" id="PTHR43976:SF16">
    <property type="entry name" value="SHORT-CHAIN DEHYDROGENASE_REDUCTASE FAMILY PROTEIN"/>
    <property type="match status" value="1"/>
</dbReference>
<keyword evidence="2" id="KW-0521">NADP</keyword>
<comment type="similarity">
    <text evidence="1 4">Belongs to the short-chain dehydrogenases/reductases (SDR) family.</text>
</comment>
<dbReference type="OrthoDB" id="1274115at2759"/>
<dbReference type="GO" id="GO:0016491">
    <property type="term" value="F:oxidoreductase activity"/>
    <property type="evidence" value="ECO:0007669"/>
    <property type="project" value="UniProtKB-KW"/>
</dbReference>
<dbReference type="PROSITE" id="PS00061">
    <property type="entry name" value="ADH_SHORT"/>
    <property type="match status" value="1"/>
</dbReference>
<evidence type="ECO:0000256" key="4">
    <source>
        <dbReference type="RuleBase" id="RU000363"/>
    </source>
</evidence>
<dbReference type="AlphaFoldDB" id="A0A5C2SRW6"/>
<evidence type="ECO:0000256" key="3">
    <source>
        <dbReference type="ARBA" id="ARBA00023002"/>
    </source>
</evidence>
<dbReference type="EMBL" id="ML122254">
    <property type="protein sequence ID" value="RPD64116.1"/>
    <property type="molecule type" value="Genomic_DNA"/>
</dbReference>
<dbReference type="InterPro" id="IPR020904">
    <property type="entry name" value="Sc_DH/Rdtase_CS"/>
</dbReference>
<dbReference type="InterPro" id="IPR002347">
    <property type="entry name" value="SDR_fam"/>
</dbReference>
<dbReference type="PANTHER" id="PTHR43976">
    <property type="entry name" value="SHORT CHAIN DEHYDROGENASE"/>
    <property type="match status" value="1"/>
</dbReference>
<dbReference type="Pfam" id="PF00106">
    <property type="entry name" value="adh_short"/>
    <property type="match status" value="1"/>
</dbReference>
<evidence type="ECO:0000256" key="2">
    <source>
        <dbReference type="ARBA" id="ARBA00022857"/>
    </source>
</evidence>
<dbReference type="InterPro" id="IPR036291">
    <property type="entry name" value="NAD(P)-bd_dom_sf"/>
</dbReference>
<sequence>MSAPRVWLVTGASSGFGRAMVRCALSHGDKVVATMRKPSMLAEFASQYPSSQLIVVKLDVSNHEEIKEVFRKAKAAFGRVDIVFNNAGYGVLGEAETIPDDPARQMFEVNFWGAVHVSQEAVRFFREENRPQGGHLVQNSATVGIVSHPVMAFYGASKHALEGFSETLQKELNPAWNIKVSLVEPGAFLTEIVTANQFVPQHPAYADPTSITSTIRKLFSEDIRKLPFSDPDKGVQKIFELTKLASPPLHLPLGKDSVGNIRAHIADLTKVVDEYASWSDNIALEGNGDKI</sequence>
<dbReference type="SUPFAM" id="SSF51735">
    <property type="entry name" value="NAD(P)-binding Rossmann-fold domains"/>
    <property type="match status" value="1"/>
</dbReference>
<keyword evidence="3" id="KW-0560">Oxidoreductase</keyword>
<dbReference type="STRING" id="1328759.A0A5C2SRW6"/>
<accession>A0A5C2SRW6</accession>
<keyword evidence="6" id="KW-1185">Reference proteome</keyword>
<dbReference type="Proteomes" id="UP000313359">
    <property type="component" value="Unassembled WGS sequence"/>
</dbReference>
<evidence type="ECO:0000313" key="6">
    <source>
        <dbReference type="Proteomes" id="UP000313359"/>
    </source>
</evidence>
<evidence type="ECO:0000313" key="5">
    <source>
        <dbReference type="EMBL" id="RPD64116.1"/>
    </source>
</evidence>
<dbReference type="InterPro" id="IPR051911">
    <property type="entry name" value="SDR_oxidoreductase"/>
</dbReference>
<dbReference type="CDD" id="cd05374">
    <property type="entry name" value="17beta-HSD-like_SDR_c"/>
    <property type="match status" value="1"/>
</dbReference>
<dbReference type="PRINTS" id="PR00080">
    <property type="entry name" value="SDRFAMILY"/>
</dbReference>
<protein>
    <submittedName>
        <fullName evidence="5">NAD(P)-binding protein</fullName>
    </submittedName>
</protein>
<organism evidence="5 6">
    <name type="scientific">Lentinus tigrinus ALCF2SS1-6</name>
    <dbReference type="NCBI Taxonomy" id="1328759"/>
    <lineage>
        <taxon>Eukaryota</taxon>
        <taxon>Fungi</taxon>
        <taxon>Dikarya</taxon>
        <taxon>Basidiomycota</taxon>
        <taxon>Agaricomycotina</taxon>
        <taxon>Agaricomycetes</taxon>
        <taxon>Polyporales</taxon>
        <taxon>Polyporaceae</taxon>
        <taxon>Lentinus</taxon>
    </lineage>
</organism>
<proteinExistence type="inferred from homology"/>
<name>A0A5C2SRW6_9APHY</name>
<dbReference type="Gene3D" id="3.40.50.720">
    <property type="entry name" value="NAD(P)-binding Rossmann-like Domain"/>
    <property type="match status" value="1"/>
</dbReference>
<gene>
    <name evidence="5" type="ORF">L227DRAFT_520043</name>
</gene>
<dbReference type="PRINTS" id="PR00081">
    <property type="entry name" value="GDHRDH"/>
</dbReference>
<evidence type="ECO:0000256" key="1">
    <source>
        <dbReference type="ARBA" id="ARBA00006484"/>
    </source>
</evidence>
<reference evidence="5" key="1">
    <citation type="journal article" date="2018" name="Genome Biol. Evol.">
        <title>Genomics and development of Lentinus tigrinus, a white-rot wood-decaying mushroom with dimorphic fruiting bodies.</title>
        <authorList>
            <person name="Wu B."/>
            <person name="Xu Z."/>
            <person name="Knudson A."/>
            <person name="Carlson A."/>
            <person name="Chen N."/>
            <person name="Kovaka S."/>
            <person name="LaButti K."/>
            <person name="Lipzen A."/>
            <person name="Pennachio C."/>
            <person name="Riley R."/>
            <person name="Schakwitz W."/>
            <person name="Umezawa K."/>
            <person name="Ohm R.A."/>
            <person name="Grigoriev I.V."/>
            <person name="Nagy L.G."/>
            <person name="Gibbons J."/>
            <person name="Hibbett D."/>
        </authorList>
    </citation>
    <scope>NUCLEOTIDE SEQUENCE [LARGE SCALE GENOMIC DNA]</scope>
    <source>
        <strain evidence="5">ALCF2SS1-6</strain>
    </source>
</reference>